<feature type="compositionally biased region" description="Basic and acidic residues" evidence="1">
    <location>
        <begin position="143"/>
        <end position="156"/>
    </location>
</feature>
<reference evidence="2 3" key="2">
    <citation type="journal article" date="2007" name="BMC Biol.">
        <title>A 100%-complete sequence reveals unusually simple genomic features in the hot-spring red alga Cyanidioschyzon merolae.</title>
        <authorList>
            <person name="Nozaki H."/>
            <person name="Takano H."/>
            <person name="Misumi O."/>
            <person name="Terasawa K."/>
            <person name="Matsuzaki M."/>
            <person name="Maruyama S."/>
            <person name="Nishida K."/>
            <person name="Yagisawa F."/>
            <person name="Yoshida Y."/>
            <person name="Fujiwara T."/>
            <person name="Takio S."/>
            <person name="Tamura K."/>
            <person name="Chung S.J."/>
            <person name="Nakamura S."/>
            <person name="Kuroiwa H."/>
            <person name="Tanaka K."/>
            <person name="Sato N."/>
            <person name="Kuroiwa T."/>
        </authorList>
    </citation>
    <scope>NUCLEOTIDE SEQUENCE [LARGE SCALE GENOMIC DNA]</scope>
    <source>
        <strain evidence="2 3">10D</strain>
    </source>
</reference>
<reference evidence="2 3" key="1">
    <citation type="journal article" date="2004" name="Nature">
        <title>Genome sequence of the ultrasmall unicellular red alga Cyanidioschyzon merolae 10D.</title>
        <authorList>
            <person name="Matsuzaki M."/>
            <person name="Misumi O."/>
            <person name="Shin-i T."/>
            <person name="Maruyama S."/>
            <person name="Takahara M."/>
            <person name="Miyagishima S."/>
            <person name="Mori T."/>
            <person name="Nishida K."/>
            <person name="Yagisawa F."/>
            <person name="Nishida K."/>
            <person name="Yoshida Y."/>
            <person name="Nishimura Y."/>
            <person name="Nakao S."/>
            <person name="Kobayashi T."/>
            <person name="Momoyama Y."/>
            <person name="Higashiyama T."/>
            <person name="Minoda A."/>
            <person name="Sano M."/>
            <person name="Nomoto H."/>
            <person name="Oishi K."/>
            <person name="Hayashi H."/>
            <person name="Ohta F."/>
            <person name="Nishizaka S."/>
            <person name="Haga S."/>
            <person name="Miura S."/>
            <person name="Morishita T."/>
            <person name="Kabeya Y."/>
            <person name="Terasawa K."/>
            <person name="Suzuki Y."/>
            <person name="Ishii Y."/>
            <person name="Asakawa S."/>
            <person name="Takano H."/>
            <person name="Ohta N."/>
            <person name="Kuroiwa H."/>
            <person name="Tanaka K."/>
            <person name="Shimizu N."/>
            <person name="Sugano S."/>
            <person name="Sato N."/>
            <person name="Nozaki H."/>
            <person name="Ogasawara N."/>
            <person name="Kohara Y."/>
            <person name="Kuroiwa T."/>
        </authorList>
    </citation>
    <scope>NUCLEOTIDE SEQUENCE [LARGE SCALE GENOMIC DNA]</scope>
    <source>
        <strain evidence="2 3">10D</strain>
    </source>
</reference>
<sequence>MKTEVVASWPLYLINTNIDEFLEEGSDTSQNLVEPFQIGRQLRHIESLEPNESYTEDLLLEFDFLQGGNATVASQLFPLKAKDSSIAGVRWKVSQQELEIWHRPRTAHYAHPALDSLRYPAAPAQLTAQAERPLATSPLAGDAAKRVHRPEGDHSTSRHQPSPLSDAAASSSAPRIHYLAAKRERGEYNTVLLRRVVIPGQGTAFVLVPVHAVLHMLPSGLVDPSTSGSLQGGEPLSDHRDVPVEVDIVFRRSEQSKTTNASDLLTSQRRLLAGADPWVLVRYESTANEVNIEGIRPEQLDALSNAPQARFLQRAELRDRFAPTAAQRCFVSEKYQIDSETLGRGIVLAMDRWTGGLEHLGPSSPQLRKADRLHAISDYIVKLLRHAQVVPFERLYSVVNARFPCEETELVDILADQTFLVRGALVLDSEIFFNAPAEGSQSFRQLSATSERDELVMVRNLVLALFDEAQPDGTVTLMELAMLRGRTTPKRLARIMNGLARTGARGAFQFLVKRCNDLGEKFPDTASRLSARLRGAAELARARIFLGNNCSRTHIRTQAKATMTAGDRERRPGAKRRRT</sequence>
<feature type="region of interest" description="Disordered" evidence="1">
    <location>
        <begin position="127"/>
        <end position="171"/>
    </location>
</feature>
<dbReference type="Proteomes" id="UP000007014">
    <property type="component" value="Chromosome 3"/>
</dbReference>
<dbReference type="KEGG" id="cme:CYME_CMC113C"/>
<dbReference type="InterPro" id="IPR006886">
    <property type="entry name" value="RNA_pol_III_Rpc5"/>
</dbReference>
<keyword evidence="3" id="KW-1185">Reference proteome</keyword>
<protein>
    <submittedName>
        <fullName evidence="2">Uncharacterized protein</fullName>
    </submittedName>
</protein>
<feature type="region of interest" description="Disordered" evidence="1">
    <location>
        <begin position="559"/>
        <end position="579"/>
    </location>
</feature>
<gene>
    <name evidence="2" type="ORF">CYME_CMC113C</name>
</gene>
<organism evidence="2 3">
    <name type="scientific">Cyanidioschyzon merolae (strain NIES-3377 / 10D)</name>
    <name type="common">Unicellular red alga</name>
    <dbReference type="NCBI Taxonomy" id="280699"/>
    <lineage>
        <taxon>Eukaryota</taxon>
        <taxon>Rhodophyta</taxon>
        <taxon>Bangiophyceae</taxon>
        <taxon>Cyanidiales</taxon>
        <taxon>Cyanidiaceae</taxon>
        <taxon>Cyanidioschyzon</taxon>
    </lineage>
</organism>
<dbReference type="HOGENOM" id="CLU_471236_0_0_1"/>
<dbReference type="AlphaFoldDB" id="M1V3Z6"/>
<dbReference type="GO" id="GO:0006351">
    <property type="term" value="P:DNA-templated transcription"/>
    <property type="evidence" value="ECO:0007669"/>
    <property type="project" value="InterPro"/>
</dbReference>
<dbReference type="RefSeq" id="XP_005535326.1">
    <property type="nucleotide sequence ID" value="XM_005535269.1"/>
</dbReference>
<dbReference type="GeneID" id="16992543"/>
<evidence type="ECO:0000313" key="3">
    <source>
        <dbReference type="Proteomes" id="UP000007014"/>
    </source>
</evidence>
<accession>M1V3Z6</accession>
<evidence type="ECO:0000313" key="2">
    <source>
        <dbReference type="EMBL" id="BAM79040.1"/>
    </source>
</evidence>
<dbReference type="EMBL" id="AP006485">
    <property type="protein sequence ID" value="BAM79040.1"/>
    <property type="molecule type" value="Genomic_DNA"/>
</dbReference>
<dbReference type="Pfam" id="PF04801">
    <property type="entry name" value="RPC5"/>
    <property type="match status" value="1"/>
</dbReference>
<dbReference type="OrthoDB" id="10535774at2759"/>
<proteinExistence type="predicted"/>
<dbReference type="GO" id="GO:0005634">
    <property type="term" value="C:nucleus"/>
    <property type="evidence" value="ECO:0007669"/>
    <property type="project" value="InterPro"/>
</dbReference>
<dbReference type="Gramene" id="CMC113CT">
    <property type="protein sequence ID" value="CMC113CT"/>
    <property type="gene ID" value="CMC113C"/>
</dbReference>
<feature type="compositionally biased region" description="Low complexity" evidence="1">
    <location>
        <begin position="161"/>
        <end position="171"/>
    </location>
</feature>
<evidence type="ECO:0000256" key="1">
    <source>
        <dbReference type="SAM" id="MobiDB-lite"/>
    </source>
</evidence>
<name>M1V3Z6_CYAM1</name>